<organism evidence="1">
    <name type="scientific">Spirodela intermedia</name>
    <name type="common">Intermediate duckweed</name>
    <dbReference type="NCBI Taxonomy" id="51605"/>
    <lineage>
        <taxon>Eukaryota</taxon>
        <taxon>Viridiplantae</taxon>
        <taxon>Streptophyta</taxon>
        <taxon>Embryophyta</taxon>
        <taxon>Tracheophyta</taxon>
        <taxon>Spermatophyta</taxon>
        <taxon>Magnoliopsida</taxon>
        <taxon>Liliopsida</taxon>
        <taxon>Araceae</taxon>
        <taxon>Lemnoideae</taxon>
        <taxon>Spirodela</taxon>
    </lineage>
</organism>
<protein>
    <submittedName>
        <fullName evidence="1">Uncharacterized protein</fullName>
    </submittedName>
</protein>
<sequence>MYHDIRNLSLHMYHYWGYKDNNELLSSKIDIIDYL</sequence>
<evidence type="ECO:0000313" key="1">
    <source>
        <dbReference type="EMBL" id="CAA2634117.1"/>
    </source>
</evidence>
<keyword evidence="2" id="KW-1185">Reference proteome</keyword>
<dbReference type="AlphaFoldDB" id="A0A7I8JSJ8"/>
<dbReference type="EMBL" id="CACRZD030000017">
    <property type="protein sequence ID" value="CAA6673160.1"/>
    <property type="molecule type" value="Genomic_DNA"/>
</dbReference>
<name>A0A7I8JSJ8_SPIIN</name>
<reference evidence="1 2" key="1">
    <citation type="submission" date="2019-12" db="EMBL/GenBank/DDBJ databases">
        <authorList>
            <person name="Scholz U."/>
            <person name="Mascher M."/>
            <person name="Fiebig A."/>
        </authorList>
    </citation>
    <scope>NUCLEOTIDE SEQUENCE</scope>
</reference>
<gene>
    <name evidence="1" type="ORF">SI7747_17019576</name>
</gene>
<evidence type="ECO:0000313" key="2">
    <source>
        <dbReference type="Proteomes" id="UP001189122"/>
    </source>
</evidence>
<dbReference type="Proteomes" id="UP001189122">
    <property type="component" value="Unassembled WGS sequence"/>
</dbReference>
<proteinExistence type="predicted"/>
<dbReference type="EMBL" id="LR743604">
    <property type="protein sequence ID" value="CAA2634117.1"/>
    <property type="molecule type" value="Genomic_DNA"/>
</dbReference>
<accession>A0A7I8JSJ8</accession>